<keyword evidence="2" id="KW-1185">Reference proteome</keyword>
<sequence length="150" mass="17078">MQYCSLPAAKTDCKRKELYQTPEGQYNYLMLVDNQEKSEAIKALLIQNVDFGGITLTATIFGPTEDDVRPSEKPELELYEDAFTGNPLFEQTKVRSLAGISFEYCIFKKTVIQFWNDDLSDYYGNYNGLPTDIAKDVLRESTVQFSVSIN</sequence>
<comment type="caution">
    <text evidence="1">The sequence shown here is derived from an EMBL/GenBank/DDBJ whole genome shotgun (WGS) entry which is preliminary data.</text>
</comment>
<dbReference type="RefSeq" id="WP_109624885.1">
    <property type="nucleotide sequence ID" value="NZ_JANKBI010000012.1"/>
</dbReference>
<reference evidence="1 2" key="1">
    <citation type="submission" date="2018-05" db="EMBL/GenBank/DDBJ databases">
        <authorList>
            <person name="Goeker M."/>
            <person name="Huntemann M."/>
            <person name="Clum A."/>
            <person name="Pillay M."/>
            <person name="Palaniappan K."/>
            <person name="Varghese N."/>
            <person name="Mikhailova N."/>
            <person name="Stamatis D."/>
            <person name="Reddy T."/>
            <person name="Daum C."/>
            <person name="Shapiro N."/>
            <person name="Ivanova N."/>
            <person name="Kyrpides N."/>
            <person name="Woyke T."/>
        </authorList>
    </citation>
    <scope>NUCLEOTIDE SEQUENCE [LARGE SCALE GENOMIC DNA]</scope>
    <source>
        <strain evidence="1 2">DSM 26524</strain>
    </source>
</reference>
<name>A0AB73T8A9_9FIRM</name>
<gene>
    <name evidence="1" type="ORF">C7383_10264</name>
</gene>
<accession>A0AB73T8A9</accession>
<evidence type="ECO:0000313" key="1">
    <source>
        <dbReference type="EMBL" id="PWJ77931.1"/>
    </source>
</evidence>
<proteinExistence type="predicted"/>
<dbReference type="AlphaFoldDB" id="A0AB73T8A9"/>
<evidence type="ECO:0000313" key="2">
    <source>
        <dbReference type="Proteomes" id="UP000245412"/>
    </source>
</evidence>
<dbReference type="Proteomes" id="UP000245412">
    <property type="component" value="Unassembled WGS sequence"/>
</dbReference>
<protein>
    <submittedName>
        <fullName evidence="1">Uncharacterized protein</fullName>
    </submittedName>
</protein>
<dbReference type="EMBL" id="QGGY01000002">
    <property type="protein sequence ID" value="PWJ77931.1"/>
    <property type="molecule type" value="Genomic_DNA"/>
</dbReference>
<organism evidence="1 2">
    <name type="scientific">Murimonas intestini</name>
    <dbReference type="NCBI Taxonomy" id="1337051"/>
    <lineage>
        <taxon>Bacteria</taxon>
        <taxon>Bacillati</taxon>
        <taxon>Bacillota</taxon>
        <taxon>Clostridia</taxon>
        <taxon>Lachnospirales</taxon>
        <taxon>Lachnospiraceae</taxon>
        <taxon>Murimonas</taxon>
    </lineage>
</organism>